<evidence type="ECO:0000313" key="2">
    <source>
        <dbReference type="Proteomes" id="UP000318336"/>
    </source>
</evidence>
<reference evidence="1 2" key="1">
    <citation type="submission" date="2019-06" db="EMBL/GenBank/DDBJ databases">
        <title>Sequencing the genomes of 1000 actinobacteria strains.</title>
        <authorList>
            <person name="Klenk H.-P."/>
        </authorList>
    </citation>
    <scope>NUCLEOTIDE SEQUENCE [LARGE SCALE GENOMIC DNA]</scope>
    <source>
        <strain evidence="1 2">DSM 24617</strain>
    </source>
</reference>
<gene>
    <name evidence="1" type="ORF">FB554_0792</name>
</gene>
<evidence type="ECO:0000313" key="1">
    <source>
        <dbReference type="EMBL" id="TQL32660.1"/>
    </source>
</evidence>
<dbReference type="Proteomes" id="UP000318336">
    <property type="component" value="Unassembled WGS sequence"/>
</dbReference>
<sequence>MTPPFGAQATPCCDDYRMTPAVLRAGATVV</sequence>
<comment type="caution">
    <text evidence="1">The sequence shown here is derived from an EMBL/GenBank/DDBJ whole genome shotgun (WGS) entry which is preliminary data.</text>
</comment>
<accession>A0A542XA29</accession>
<keyword evidence="2" id="KW-1185">Reference proteome</keyword>
<dbReference type="AlphaFoldDB" id="A0A542XA29"/>
<dbReference type="EMBL" id="VFOK01000001">
    <property type="protein sequence ID" value="TQL32660.1"/>
    <property type="molecule type" value="Genomic_DNA"/>
</dbReference>
<name>A0A542XA29_9MICO</name>
<protein>
    <submittedName>
        <fullName evidence="1">Uncharacterized protein</fullName>
    </submittedName>
</protein>
<proteinExistence type="predicted"/>
<organism evidence="1 2">
    <name type="scientific">Barrientosiimonas humi</name>
    <dbReference type="NCBI Taxonomy" id="999931"/>
    <lineage>
        <taxon>Bacteria</taxon>
        <taxon>Bacillati</taxon>
        <taxon>Actinomycetota</taxon>
        <taxon>Actinomycetes</taxon>
        <taxon>Micrococcales</taxon>
        <taxon>Dermacoccaceae</taxon>
        <taxon>Barrientosiimonas</taxon>
    </lineage>
</organism>